<accession>A0A9W6IT52</accession>
<reference evidence="3" key="1">
    <citation type="journal article" date="2014" name="Int. J. Syst. Evol. Microbiol.">
        <title>Complete genome sequence of Corynebacterium casei LMG S-19264T (=DSM 44701T), isolated from a smear-ripened cheese.</title>
        <authorList>
            <consortium name="US DOE Joint Genome Institute (JGI-PGF)"/>
            <person name="Walter F."/>
            <person name="Albersmeier A."/>
            <person name="Kalinowski J."/>
            <person name="Ruckert C."/>
        </authorList>
    </citation>
    <scope>NUCLEOTIDE SEQUENCE</scope>
    <source>
        <strain evidence="3">VKM B-1606</strain>
    </source>
</reference>
<dbReference type="RefSeq" id="WP_204948310.1">
    <property type="nucleotide sequence ID" value="NZ_BSFF01000002.1"/>
</dbReference>
<dbReference type="InterPro" id="IPR011990">
    <property type="entry name" value="TPR-like_helical_dom_sf"/>
</dbReference>
<dbReference type="PROSITE" id="PS50005">
    <property type="entry name" value="TPR"/>
    <property type="match status" value="1"/>
</dbReference>
<reference evidence="3" key="3">
    <citation type="submission" date="2023-01" db="EMBL/GenBank/DDBJ databases">
        <authorList>
            <person name="Sun Q."/>
            <person name="Evtushenko L."/>
        </authorList>
    </citation>
    <scope>NUCLEOTIDE SEQUENCE</scope>
    <source>
        <strain evidence="3">VKM B-1606</strain>
    </source>
</reference>
<name>A0A9W6IT52_9HYPH</name>
<evidence type="ECO:0000313" key="6">
    <source>
        <dbReference type="Proteomes" id="UP001143400"/>
    </source>
</evidence>
<comment type="caution">
    <text evidence="3">The sequence shown here is derived from an EMBL/GenBank/DDBJ whole genome shotgun (WGS) entry which is preliminary data.</text>
</comment>
<reference evidence="4 5" key="2">
    <citation type="submission" date="2021-01" db="EMBL/GenBank/DDBJ databases">
        <title>Genomic Encyclopedia of Type Strains, Phase IV (KMG-IV): sequencing the most valuable type-strain genomes for metagenomic binning, comparative biology and taxonomic classification.</title>
        <authorList>
            <person name="Goeker M."/>
        </authorList>
    </citation>
    <scope>NUCLEOTIDE SEQUENCE [LARGE SCALE GENOMIC DNA]</scope>
    <source>
        <strain evidence="4 5">DSM 6130</strain>
    </source>
</reference>
<dbReference type="Gene3D" id="1.25.40.10">
    <property type="entry name" value="Tetratricopeptide repeat domain"/>
    <property type="match status" value="1"/>
</dbReference>
<dbReference type="Proteomes" id="UP001143400">
    <property type="component" value="Unassembled WGS sequence"/>
</dbReference>
<protein>
    <submittedName>
        <fullName evidence="4">Tetratricopeptide (TPR) repeat protein</fullName>
    </submittedName>
</protein>
<dbReference type="Proteomes" id="UP000758856">
    <property type="component" value="Unassembled WGS sequence"/>
</dbReference>
<dbReference type="InterPro" id="IPR019734">
    <property type="entry name" value="TPR_rpt"/>
</dbReference>
<organism evidence="3 6">
    <name type="scientific">Methylopila capsulata</name>
    <dbReference type="NCBI Taxonomy" id="61654"/>
    <lineage>
        <taxon>Bacteria</taxon>
        <taxon>Pseudomonadati</taxon>
        <taxon>Pseudomonadota</taxon>
        <taxon>Alphaproteobacteria</taxon>
        <taxon>Hyphomicrobiales</taxon>
        <taxon>Methylopilaceae</taxon>
        <taxon>Methylopila</taxon>
    </lineage>
</organism>
<feature type="repeat" description="TPR" evidence="1">
    <location>
        <begin position="70"/>
        <end position="103"/>
    </location>
</feature>
<evidence type="ECO:0000313" key="3">
    <source>
        <dbReference type="EMBL" id="GLK55114.1"/>
    </source>
</evidence>
<evidence type="ECO:0000256" key="2">
    <source>
        <dbReference type="SAM" id="MobiDB-lite"/>
    </source>
</evidence>
<feature type="region of interest" description="Disordered" evidence="2">
    <location>
        <begin position="119"/>
        <end position="222"/>
    </location>
</feature>
<feature type="compositionally biased region" description="Low complexity" evidence="2">
    <location>
        <begin position="191"/>
        <end position="201"/>
    </location>
</feature>
<dbReference type="EMBL" id="JAFBCY010000001">
    <property type="protein sequence ID" value="MBM7849824.1"/>
    <property type="molecule type" value="Genomic_DNA"/>
</dbReference>
<feature type="compositionally biased region" description="Basic and acidic residues" evidence="2">
    <location>
        <begin position="181"/>
        <end position="190"/>
    </location>
</feature>
<gene>
    <name evidence="3" type="ORF">GCM10008170_11330</name>
    <name evidence="4" type="ORF">JOD31_000036</name>
</gene>
<evidence type="ECO:0000313" key="4">
    <source>
        <dbReference type="EMBL" id="MBM7849824.1"/>
    </source>
</evidence>
<dbReference type="EMBL" id="BSFF01000002">
    <property type="protein sequence ID" value="GLK55114.1"/>
    <property type="molecule type" value="Genomic_DNA"/>
</dbReference>
<evidence type="ECO:0000313" key="5">
    <source>
        <dbReference type="Proteomes" id="UP000758856"/>
    </source>
</evidence>
<feature type="compositionally biased region" description="Polar residues" evidence="2">
    <location>
        <begin position="211"/>
        <end position="222"/>
    </location>
</feature>
<dbReference type="SUPFAM" id="SSF48452">
    <property type="entry name" value="TPR-like"/>
    <property type="match status" value="1"/>
</dbReference>
<dbReference type="AlphaFoldDB" id="A0A9W6IT52"/>
<sequence length="278" mass="29828">MTRIVAVLALILVAIVATDPRERIGRALYHAGLPTLAGMTLDGPAWRAAIYYAQGRYAEAAELFQGETFRSAHYDFGTALAKAGRLKEAETALNEALMFDPNDEDARYNLAIVEALRAKQEDQKRDARNAANANAAKQKRGGEAPTDAENDVNSTGDGMAGDRDSGREASTPGGSQVARVGRAEQTRIDSGRGAARGSIGAAEGGGRTGSEQASVAKQMEQPSLRLQKSYQQQAVSASRQWLETVPDDPGRYLRLRLAAERARRAERGLAAPSGTEQW</sequence>
<evidence type="ECO:0000256" key="1">
    <source>
        <dbReference type="PROSITE-ProRule" id="PRU00339"/>
    </source>
</evidence>
<proteinExistence type="predicted"/>
<keyword evidence="5" id="KW-1185">Reference proteome</keyword>
<feature type="compositionally biased region" description="Basic and acidic residues" evidence="2">
    <location>
        <begin position="119"/>
        <end position="128"/>
    </location>
</feature>
<keyword evidence="1" id="KW-0802">TPR repeat</keyword>